<name>A0A0B0NVV4_GOSAR</name>
<keyword evidence="2" id="KW-1185">Reference proteome</keyword>
<accession>A0A0B0NVV4</accession>
<evidence type="ECO:0000313" key="1">
    <source>
        <dbReference type="EMBL" id="KHG16945.1"/>
    </source>
</evidence>
<organism evidence="1 2">
    <name type="scientific">Gossypium arboreum</name>
    <name type="common">Tree cotton</name>
    <name type="synonym">Gossypium nanking</name>
    <dbReference type="NCBI Taxonomy" id="29729"/>
    <lineage>
        <taxon>Eukaryota</taxon>
        <taxon>Viridiplantae</taxon>
        <taxon>Streptophyta</taxon>
        <taxon>Embryophyta</taxon>
        <taxon>Tracheophyta</taxon>
        <taxon>Spermatophyta</taxon>
        <taxon>Magnoliopsida</taxon>
        <taxon>eudicotyledons</taxon>
        <taxon>Gunneridae</taxon>
        <taxon>Pentapetalae</taxon>
        <taxon>rosids</taxon>
        <taxon>malvids</taxon>
        <taxon>Malvales</taxon>
        <taxon>Malvaceae</taxon>
        <taxon>Malvoideae</taxon>
        <taxon>Gossypium</taxon>
    </lineage>
</organism>
<proteinExistence type="predicted"/>
<dbReference type="AlphaFoldDB" id="A0A0B0NVV4"/>
<evidence type="ECO:0000313" key="2">
    <source>
        <dbReference type="Proteomes" id="UP000032142"/>
    </source>
</evidence>
<reference evidence="2" key="1">
    <citation type="submission" date="2014-09" db="EMBL/GenBank/DDBJ databases">
        <authorList>
            <person name="Mudge J."/>
            <person name="Ramaraj T."/>
            <person name="Lindquist I.E."/>
            <person name="Bharti A.K."/>
            <person name="Sundararajan A."/>
            <person name="Cameron C.T."/>
            <person name="Woodward J.E."/>
            <person name="May G.D."/>
            <person name="Brubaker C."/>
            <person name="Broadhvest J."/>
            <person name="Wilkins T.A."/>
        </authorList>
    </citation>
    <scope>NUCLEOTIDE SEQUENCE</scope>
    <source>
        <strain evidence="2">cv. AKA8401</strain>
    </source>
</reference>
<dbReference type="EMBL" id="KN407232">
    <property type="protein sequence ID" value="KHG16945.1"/>
    <property type="molecule type" value="Genomic_DNA"/>
</dbReference>
<sequence>MSMTGSANELNRGYFDDISELKQHGGKVLTEMAHII</sequence>
<gene>
    <name evidence="1" type="ORF">F383_21669</name>
</gene>
<dbReference type="Proteomes" id="UP000032142">
    <property type="component" value="Unassembled WGS sequence"/>
</dbReference>
<protein>
    <submittedName>
        <fullName evidence="1">Uncharacterized protein</fullName>
    </submittedName>
</protein>